<keyword evidence="4" id="KW-1185">Reference proteome</keyword>
<dbReference type="EMBL" id="LVKK01000165">
    <property type="protein sequence ID" value="OAG34312.1"/>
    <property type="molecule type" value="Genomic_DNA"/>
</dbReference>
<dbReference type="AlphaFoldDB" id="A0A177ETC3"/>
<dbReference type="Proteomes" id="UP000077002">
    <property type="component" value="Unassembled WGS sequence"/>
</dbReference>
<evidence type="ECO:0000313" key="3">
    <source>
        <dbReference type="EMBL" id="OAG34312.1"/>
    </source>
</evidence>
<sequence length="392" mass="41448">MAPPRSRHAKSSSVGSTSSAADVANGIATTPSSKSDPSPIIVARKRRPSRPTVSSDGSPVVIIPKPSPRRDLDSTSKSNLSQRKEFEPLKLAATVVLSTVLESGLQSAASMVGVGDLAAVSRRPDTWTEILGLLGWKITKLGVYWVGDFDAYDVASLSLLLNTPPAILLGLFYEISPITLASTTLSSMIGNALPYYLLRPLAPSHHPNSAPKSSLRNRPILTDPYTTIATSLLATAIFAVLLEASFATFLPTWLVVYFTGLRTLEPAHLGPAGLPTLLLALIPAGWACMEFLFAPSTAADTVVNAGPAFDPSTATFWEHAYHNAWGWYSARQKELIGRTGLLTGLIFAEIVLTLWGTLAGVEVTGALGYAGIWGLGCVVIGGVLDWVGGPSD</sequence>
<evidence type="ECO:0000256" key="2">
    <source>
        <dbReference type="SAM" id="Phobius"/>
    </source>
</evidence>
<name>A0A177ETC3_9EURO</name>
<feature type="transmembrane region" description="Helical" evidence="2">
    <location>
        <begin position="341"/>
        <end position="361"/>
    </location>
</feature>
<keyword evidence="2" id="KW-1133">Transmembrane helix</keyword>
<dbReference type="OrthoDB" id="5394254at2759"/>
<feature type="compositionally biased region" description="Polar residues" evidence="1">
    <location>
        <begin position="27"/>
        <end position="36"/>
    </location>
</feature>
<dbReference type="RefSeq" id="XP_022506264.1">
    <property type="nucleotide sequence ID" value="XM_022661412.1"/>
</dbReference>
<feature type="compositionally biased region" description="Basic residues" evidence="1">
    <location>
        <begin position="1"/>
        <end position="10"/>
    </location>
</feature>
<organism evidence="3 4">
    <name type="scientific">Fonsecaea monophora</name>
    <dbReference type="NCBI Taxonomy" id="254056"/>
    <lineage>
        <taxon>Eukaryota</taxon>
        <taxon>Fungi</taxon>
        <taxon>Dikarya</taxon>
        <taxon>Ascomycota</taxon>
        <taxon>Pezizomycotina</taxon>
        <taxon>Eurotiomycetes</taxon>
        <taxon>Chaetothyriomycetidae</taxon>
        <taxon>Chaetothyriales</taxon>
        <taxon>Herpotrichiellaceae</taxon>
        <taxon>Fonsecaea</taxon>
    </lineage>
</organism>
<keyword evidence="2" id="KW-0812">Transmembrane</keyword>
<proteinExistence type="predicted"/>
<feature type="compositionally biased region" description="Low complexity" evidence="1">
    <location>
        <begin position="11"/>
        <end position="24"/>
    </location>
</feature>
<evidence type="ECO:0000313" key="4">
    <source>
        <dbReference type="Proteomes" id="UP000077002"/>
    </source>
</evidence>
<feature type="transmembrane region" description="Helical" evidence="2">
    <location>
        <begin position="269"/>
        <end position="289"/>
    </location>
</feature>
<protein>
    <submittedName>
        <fullName evidence="3">Uncharacterized protein</fullName>
    </submittedName>
</protein>
<evidence type="ECO:0000256" key="1">
    <source>
        <dbReference type="SAM" id="MobiDB-lite"/>
    </source>
</evidence>
<feature type="transmembrane region" description="Helical" evidence="2">
    <location>
        <begin position="225"/>
        <end position="249"/>
    </location>
</feature>
<feature type="region of interest" description="Disordered" evidence="1">
    <location>
        <begin position="1"/>
        <end position="80"/>
    </location>
</feature>
<accession>A0A177ETC3</accession>
<keyword evidence="2" id="KW-0472">Membrane</keyword>
<feature type="transmembrane region" description="Helical" evidence="2">
    <location>
        <begin position="367"/>
        <end position="387"/>
    </location>
</feature>
<dbReference type="GeneID" id="34606615"/>
<reference evidence="3 4" key="1">
    <citation type="submission" date="2016-03" db="EMBL/GenBank/DDBJ databases">
        <title>Draft genome sequence of the Fonsecaea monophora CBS 269.37.</title>
        <authorList>
            <person name="Bombassaro A."/>
            <person name="Vinicius W.A."/>
            <person name="De Hoog S."/>
            <person name="Sun J."/>
            <person name="Souza E.M."/>
            <person name="Raittz R.T."/>
            <person name="Costa F."/>
            <person name="Leao A.C."/>
            <person name="Tadra-Sfeir M.Z."/>
            <person name="Baura V."/>
            <person name="Balsanelli E."/>
            <person name="Pedrosa F.O."/>
            <person name="Moreno L.F."/>
            <person name="Steffens M.B."/>
            <person name="Xi L."/>
            <person name="Bocca A.L."/>
            <person name="Felipe M.S."/>
            <person name="Teixeira M."/>
            <person name="Telles Filho F.Q."/>
            <person name="Azevedo C.M."/>
            <person name="Gomes R."/>
            <person name="Vicente V.A."/>
        </authorList>
    </citation>
    <scope>NUCLEOTIDE SEQUENCE [LARGE SCALE GENOMIC DNA]</scope>
    <source>
        <strain evidence="3 4">CBS 269.37</strain>
    </source>
</reference>
<comment type="caution">
    <text evidence="3">The sequence shown here is derived from an EMBL/GenBank/DDBJ whole genome shotgun (WGS) entry which is preliminary data.</text>
</comment>
<gene>
    <name evidence="3" type="ORF">AYO21_11522</name>
</gene>